<feature type="transmembrane region" description="Helical" evidence="12">
    <location>
        <begin position="596"/>
        <end position="623"/>
    </location>
</feature>
<reference evidence="14" key="1">
    <citation type="submission" date="2021-06" db="EMBL/GenBank/DDBJ databases">
        <authorList>
            <person name="Hodson N. C."/>
            <person name="Mongue J. A."/>
            <person name="Jaron S. K."/>
        </authorList>
    </citation>
    <scope>NUCLEOTIDE SEQUENCE</scope>
</reference>
<accession>A0A8J2K7D9</accession>
<keyword evidence="2" id="KW-0813">Transport</keyword>
<dbReference type="EMBL" id="CAJVCH010264139">
    <property type="protein sequence ID" value="CAG7734160.1"/>
    <property type="molecule type" value="Genomic_DNA"/>
</dbReference>
<protein>
    <recommendedName>
        <fullName evidence="13">Ionotropic glutamate receptor L-glutamate and glycine-binding domain-containing protein</fullName>
    </recommendedName>
</protein>
<comment type="subcellular location">
    <subcellularLocation>
        <location evidence="1">Cell membrane</location>
        <topology evidence="1">Multi-pass membrane protein</topology>
    </subcellularLocation>
</comment>
<evidence type="ECO:0000256" key="6">
    <source>
        <dbReference type="ARBA" id="ARBA00023065"/>
    </source>
</evidence>
<name>A0A8J2K7D9_9HEXA</name>
<evidence type="ECO:0000256" key="8">
    <source>
        <dbReference type="ARBA" id="ARBA00023170"/>
    </source>
</evidence>
<evidence type="ECO:0000313" key="15">
    <source>
        <dbReference type="Proteomes" id="UP000708208"/>
    </source>
</evidence>
<keyword evidence="5 12" id="KW-1133">Transmembrane helix</keyword>
<evidence type="ECO:0000313" key="14">
    <source>
        <dbReference type="EMBL" id="CAG7734160.1"/>
    </source>
</evidence>
<evidence type="ECO:0000256" key="11">
    <source>
        <dbReference type="ARBA" id="ARBA00023303"/>
    </source>
</evidence>
<feature type="transmembrane region" description="Helical" evidence="12">
    <location>
        <begin position="357"/>
        <end position="373"/>
    </location>
</feature>
<dbReference type="AlphaFoldDB" id="A0A8J2K7D9"/>
<evidence type="ECO:0000259" key="13">
    <source>
        <dbReference type="Pfam" id="PF10613"/>
    </source>
</evidence>
<feature type="transmembrane region" description="Helical" evidence="12">
    <location>
        <begin position="298"/>
        <end position="319"/>
    </location>
</feature>
<dbReference type="PANTHER" id="PTHR42643:SF24">
    <property type="entry name" value="IONOTROPIC RECEPTOR 60A"/>
    <property type="match status" value="1"/>
</dbReference>
<evidence type="ECO:0000256" key="4">
    <source>
        <dbReference type="ARBA" id="ARBA00022692"/>
    </source>
</evidence>
<evidence type="ECO:0000256" key="7">
    <source>
        <dbReference type="ARBA" id="ARBA00023136"/>
    </source>
</evidence>
<evidence type="ECO:0000256" key="2">
    <source>
        <dbReference type="ARBA" id="ARBA00022448"/>
    </source>
</evidence>
<sequence>MCSLVSLVLTTSIRSESDLEVIQGPHSSCTQKLVGSSNEVNFFVNIYPAIPKIITSKSLTPSSASDLNHLGSKWINNLRIPPLKIYKHSPHCENALIFESTNNLLPLYPSFKSAQLRSLLQFPFNINPQFIHHIFIGKEGWIRKIFQQEDVKILHYKTGIATENSNNSTSLILEERGFPPKLTSFKADQYLKEQQDRFDILRQRHFNINSFHLKLQVVRDRNGNPIGGMGYNFVKTFTEYYNSTFDLSHEGAKNNKQMSNGSWNGLLGSLIDSRADIAIWLGNTETRSPYADFTTPAINLPLVFFTSLPRASVTWYGILFVFSKEVWVCIALSIVSVIPVYYFKIVVENHSHTGTEFLYLSIILPVCAILQEARNIPVQARGLSGLFLFYAIIVGTFFNSNLISFLTLPVLEHAPETPDELWKMLEYDIRYLYYPGAACDLFFSQTKSPMFMDIKKRMKYTPPSSATHSMMETAVMPKMAQLHYDLAGHIIVAENLTFHPAFVPVKMSRTPILDIPIGFVLRKYSQFTETVSYNVGKLQNTGHFKKWFDQTLDIVRGRGISWLKEVKTEERREELGYKVVELTEDAMSATTKPFTLVHFGLMFCCLVCGLSLGLACFLVEIFAPYSHKKSKIVMNRSMLFVKRTPNCNELNKG</sequence>
<feature type="transmembrane region" description="Helical" evidence="12">
    <location>
        <begin position="385"/>
        <end position="411"/>
    </location>
</feature>
<evidence type="ECO:0000256" key="10">
    <source>
        <dbReference type="ARBA" id="ARBA00023286"/>
    </source>
</evidence>
<keyword evidence="6" id="KW-0406">Ion transport</keyword>
<dbReference type="InterPro" id="IPR052192">
    <property type="entry name" value="Insect_Ionotropic_Sensory_Rcpt"/>
</dbReference>
<proteinExistence type="predicted"/>
<gene>
    <name evidence="14" type="ORF">AFUS01_LOCUS22563</name>
</gene>
<keyword evidence="8" id="KW-0675">Receptor</keyword>
<evidence type="ECO:0000256" key="3">
    <source>
        <dbReference type="ARBA" id="ARBA00022475"/>
    </source>
</evidence>
<feature type="transmembrane region" description="Helical" evidence="12">
    <location>
        <begin position="326"/>
        <end position="345"/>
    </location>
</feature>
<evidence type="ECO:0000256" key="12">
    <source>
        <dbReference type="SAM" id="Phobius"/>
    </source>
</evidence>
<evidence type="ECO:0000256" key="9">
    <source>
        <dbReference type="ARBA" id="ARBA00023180"/>
    </source>
</evidence>
<comment type="caution">
    <text evidence="14">The sequence shown here is derived from an EMBL/GenBank/DDBJ whole genome shotgun (WGS) entry which is preliminary data.</text>
</comment>
<keyword evidence="4 12" id="KW-0812">Transmembrane</keyword>
<dbReference type="GO" id="GO:0005886">
    <property type="term" value="C:plasma membrane"/>
    <property type="evidence" value="ECO:0007669"/>
    <property type="project" value="UniProtKB-SubCell"/>
</dbReference>
<dbReference type="InterPro" id="IPR019594">
    <property type="entry name" value="Glu/Gly-bd"/>
</dbReference>
<dbReference type="OrthoDB" id="6364239at2759"/>
<dbReference type="Proteomes" id="UP000708208">
    <property type="component" value="Unassembled WGS sequence"/>
</dbReference>
<keyword evidence="3" id="KW-1003">Cell membrane</keyword>
<keyword evidence="9" id="KW-0325">Glycoprotein</keyword>
<dbReference type="PANTHER" id="PTHR42643">
    <property type="entry name" value="IONOTROPIC RECEPTOR 20A-RELATED"/>
    <property type="match status" value="1"/>
</dbReference>
<dbReference type="Pfam" id="PF10613">
    <property type="entry name" value="Lig_chan-Glu_bd"/>
    <property type="match status" value="1"/>
</dbReference>
<keyword evidence="15" id="KW-1185">Reference proteome</keyword>
<evidence type="ECO:0000256" key="5">
    <source>
        <dbReference type="ARBA" id="ARBA00022989"/>
    </source>
</evidence>
<organism evidence="14 15">
    <name type="scientific">Allacma fusca</name>
    <dbReference type="NCBI Taxonomy" id="39272"/>
    <lineage>
        <taxon>Eukaryota</taxon>
        <taxon>Metazoa</taxon>
        <taxon>Ecdysozoa</taxon>
        <taxon>Arthropoda</taxon>
        <taxon>Hexapoda</taxon>
        <taxon>Collembola</taxon>
        <taxon>Symphypleona</taxon>
        <taxon>Sminthuridae</taxon>
        <taxon>Allacma</taxon>
    </lineage>
</organism>
<feature type="domain" description="Ionotropic glutamate receptor L-glutamate and glycine-binding" evidence="13">
    <location>
        <begin position="224"/>
        <end position="304"/>
    </location>
</feature>
<keyword evidence="7 12" id="KW-0472">Membrane</keyword>
<keyword evidence="11" id="KW-0407">Ion channel</keyword>
<evidence type="ECO:0000256" key="1">
    <source>
        <dbReference type="ARBA" id="ARBA00004651"/>
    </source>
</evidence>
<keyword evidence="10" id="KW-1071">Ligand-gated ion channel</keyword>